<dbReference type="InterPro" id="IPR050269">
    <property type="entry name" value="ComplexI_Subunit6"/>
</dbReference>
<evidence type="ECO:0000256" key="3">
    <source>
        <dbReference type="ARBA" id="ARBA00012944"/>
    </source>
</evidence>
<dbReference type="PANTHER" id="PTHR11435">
    <property type="entry name" value="NADH UBIQUINONE OXIDOREDUCTASE SUBUNIT ND6"/>
    <property type="match status" value="1"/>
</dbReference>
<evidence type="ECO:0000256" key="13">
    <source>
        <dbReference type="ARBA" id="ARBA00023136"/>
    </source>
</evidence>
<dbReference type="EMBL" id="OR034999">
    <property type="protein sequence ID" value="WNH42620.1"/>
    <property type="molecule type" value="Genomic_DNA"/>
</dbReference>
<feature type="transmembrane region" description="Helical" evidence="16">
    <location>
        <begin position="83"/>
        <end position="102"/>
    </location>
</feature>
<keyword evidence="5" id="KW-0813">Transport</keyword>
<keyword evidence="7 16" id="KW-0812">Transmembrane</keyword>
<evidence type="ECO:0000256" key="11">
    <source>
        <dbReference type="ARBA" id="ARBA00023027"/>
    </source>
</evidence>
<dbReference type="EC" id="7.1.1.2" evidence="3"/>
<evidence type="ECO:0000256" key="9">
    <source>
        <dbReference type="ARBA" id="ARBA00022982"/>
    </source>
</evidence>
<accession>A0AA95Z8P7</accession>
<proteinExistence type="inferred from homology"/>
<dbReference type="PANTHER" id="PTHR11435:SF1">
    <property type="entry name" value="NADH-UBIQUINONE OXIDOREDUCTASE CHAIN 6"/>
    <property type="match status" value="1"/>
</dbReference>
<evidence type="ECO:0000256" key="12">
    <source>
        <dbReference type="ARBA" id="ARBA00023128"/>
    </source>
</evidence>
<comment type="similarity">
    <text evidence="2">Belongs to the complex I subunit 6 family.</text>
</comment>
<evidence type="ECO:0000256" key="4">
    <source>
        <dbReference type="ARBA" id="ARBA00021095"/>
    </source>
</evidence>
<organism evidence="17">
    <name type="scientific">Neoperla vicina</name>
    <dbReference type="NCBI Taxonomy" id="3049229"/>
    <lineage>
        <taxon>Eukaryota</taxon>
        <taxon>Metazoa</taxon>
        <taxon>Ecdysozoa</taxon>
        <taxon>Arthropoda</taxon>
        <taxon>Hexapoda</taxon>
        <taxon>Insecta</taxon>
        <taxon>Pterygota</taxon>
        <taxon>Neoptera</taxon>
        <taxon>Polyneoptera</taxon>
        <taxon>Plecoptera</taxon>
        <taxon>Perloidea</taxon>
        <taxon>Perlidae</taxon>
        <taxon>Neoperla</taxon>
    </lineage>
</organism>
<evidence type="ECO:0000256" key="2">
    <source>
        <dbReference type="ARBA" id="ARBA00005698"/>
    </source>
</evidence>
<gene>
    <name evidence="17" type="primary">ND6</name>
</gene>
<protein>
    <recommendedName>
        <fullName evidence="4">NADH-ubiquinone oxidoreductase chain 6</fullName>
        <ecNumber evidence="3">7.1.1.2</ecNumber>
    </recommendedName>
    <alternativeName>
        <fullName evidence="14">NADH dehydrogenase subunit 6</fullName>
    </alternativeName>
</protein>
<keyword evidence="9" id="KW-0249">Electron transport</keyword>
<evidence type="ECO:0000256" key="10">
    <source>
        <dbReference type="ARBA" id="ARBA00022989"/>
    </source>
</evidence>
<evidence type="ECO:0000256" key="5">
    <source>
        <dbReference type="ARBA" id="ARBA00022448"/>
    </source>
</evidence>
<dbReference type="AlphaFoldDB" id="A0AA95Z8P7"/>
<evidence type="ECO:0000256" key="15">
    <source>
        <dbReference type="ARBA" id="ARBA00049551"/>
    </source>
</evidence>
<feature type="transmembrane region" description="Helical" evidence="16">
    <location>
        <begin position="142"/>
        <end position="165"/>
    </location>
</feature>
<evidence type="ECO:0000256" key="14">
    <source>
        <dbReference type="ARBA" id="ARBA00031019"/>
    </source>
</evidence>
<evidence type="ECO:0000256" key="1">
    <source>
        <dbReference type="ARBA" id="ARBA00004225"/>
    </source>
</evidence>
<keyword evidence="8" id="KW-1278">Translocase</keyword>
<keyword evidence="12 17" id="KW-0496">Mitochondrion</keyword>
<name>A0AA95Z8P7_9NEOP</name>
<comment type="catalytic activity">
    <reaction evidence="15">
        <text>a ubiquinone + NADH + 5 H(+)(in) = a ubiquinol + NAD(+) + 4 H(+)(out)</text>
        <dbReference type="Rhea" id="RHEA:29091"/>
        <dbReference type="Rhea" id="RHEA-COMP:9565"/>
        <dbReference type="Rhea" id="RHEA-COMP:9566"/>
        <dbReference type="ChEBI" id="CHEBI:15378"/>
        <dbReference type="ChEBI" id="CHEBI:16389"/>
        <dbReference type="ChEBI" id="CHEBI:17976"/>
        <dbReference type="ChEBI" id="CHEBI:57540"/>
        <dbReference type="ChEBI" id="CHEBI:57945"/>
        <dbReference type="EC" id="7.1.1.2"/>
    </reaction>
</comment>
<sequence length="173" mass="19422">MSLVSLLILTSIQGLIFTQITHPLAMGLTLVTQTLIICLTTGLMTHSFWFSYILFLVFLGGLLVLFIYVTTLASNEMFSFTPSAVFMVLLFWMASIVIYIIIHPLIFPLNEKSADICSTFLPAWDHESTPTLMKLYNNPTNLLTLMLALNLFLTLIAVVQITNIFNGPLRQKS</sequence>
<keyword evidence="10 16" id="KW-1133">Transmembrane helix</keyword>
<evidence type="ECO:0000256" key="6">
    <source>
        <dbReference type="ARBA" id="ARBA00022660"/>
    </source>
</evidence>
<keyword evidence="11" id="KW-0520">NAD</keyword>
<evidence type="ECO:0000313" key="17">
    <source>
        <dbReference type="EMBL" id="WNH42620.1"/>
    </source>
</evidence>
<feature type="transmembrane region" description="Helical" evidence="16">
    <location>
        <begin position="50"/>
        <end position="71"/>
    </location>
</feature>
<comment type="subcellular location">
    <subcellularLocation>
        <location evidence="1">Mitochondrion membrane</location>
        <topology evidence="1">Multi-pass membrane protein</topology>
    </subcellularLocation>
</comment>
<geneLocation type="mitochondrion" evidence="17"/>
<dbReference type="GO" id="GO:0031966">
    <property type="term" value="C:mitochondrial membrane"/>
    <property type="evidence" value="ECO:0007669"/>
    <property type="project" value="UniProtKB-SubCell"/>
</dbReference>
<dbReference type="GO" id="GO:0008137">
    <property type="term" value="F:NADH dehydrogenase (ubiquinone) activity"/>
    <property type="evidence" value="ECO:0007669"/>
    <property type="project" value="UniProtKB-EC"/>
</dbReference>
<keyword evidence="6" id="KW-0679">Respiratory chain</keyword>
<evidence type="ECO:0000256" key="8">
    <source>
        <dbReference type="ARBA" id="ARBA00022967"/>
    </source>
</evidence>
<feature type="transmembrane region" description="Helical" evidence="16">
    <location>
        <begin position="24"/>
        <end position="43"/>
    </location>
</feature>
<evidence type="ECO:0000256" key="16">
    <source>
        <dbReference type="SAM" id="Phobius"/>
    </source>
</evidence>
<evidence type="ECO:0000256" key="7">
    <source>
        <dbReference type="ARBA" id="ARBA00022692"/>
    </source>
</evidence>
<reference evidence="17" key="1">
    <citation type="journal article" date="2023" name="Zootaxa">
        <title>Revision of the African Neoperla Needham, 1905 (Plecoptera: Perlidae: Perlinae) based on morphological and molecular data.</title>
        <authorList>
            <person name="Zwick P."/>
            <person name="Zwick A."/>
        </authorList>
    </citation>
    <scope>NUCLEOTIDE SEQUENCE</scope>
</reference>
<keyword evidence="13 16" id="KW-0472">Membrane</keyword>